<dbReference type="STRING" id="1160509.A0A3N4IEF9"/>
<protein>
    <submittedName>
        <fullName evidence="1">Uncharacterized protein</fullName>
    </submittedName>
</protein>
<name>A0A3N4IEF9_ASCIM</name>
<reference evidence="1 2" key="1">
    <citation type="journal article" date="2018" name="Nat. Ecol. Evol.">
        <title>Pezizomycetes genomes reveal the molecular basis of ectomycorrhizal truffle lifestyle.</title>
        <authorList>
            <person name="Murat C."/>
            <person name="Payen T."/>
            <person name="Noel B."/>
            <person name="Kuo A."/>
            <person name="Morin E."/>
            <person name="Chen J."/>
            <person name="Kohler A."/>
            <person name="Krizsan K."/>
            <person name="Balestrini R."/>
            <person name="Da Silva C."/>
            <person name="Montanini B."/>
            <person name="Hainaut M."/>
            <person name="Levati E."/>
            <person name="Barry K.W."/>
            <person name="Belfiori B."/>
            <person name="Cichocki N."/>
            <person name="Clum A."/>
            <person name="Dockter R.B."/>
            <person name="Fauchery L."/>
            <person name="Guy J."/>
            <person name="Iotti M."/>
            <person name="Le Tacon F."/>
            <person name="Lindquist E.A."/>
            <person name="Lipzen A."/>
            <person name="Malagnac F."/>
            <person name="Mello A."/>
            <person name="Molinier V."/>
            <person name="Miyauchi S."/>
            <person name="Poulain J."/>
            <person name="Riccioni C."/>
            <person name="Rubini A."/>
            <person name="Sitrit Y."/>
            <person name="Splivallo R."/>
            <person name="Traeger S."/>
            <person name="Wang M."/>
            <person name="Zifcakova L."/>
            <person name="Wipf D."/>
            <person name="Zambonelli A."/>
            <person name="Paolocci F."/>
            <person name="Nowrousian M."/>
            <person name="Ottonello S."/>
            <person name="Baldrian P."/>
            <person name="Spatafora J.W."/>
            <person name="Henrissat B."/>
            <person name="Nagy L.G."/>
            <person name="Aury J.M."/>
            <person name="Wincker P."/>
            <person name="Grigoriev I.V."/>
            <person name="Bonfante P."/>
            <person name="Martin F.M."/>
        </authorList>
    </citation>
    <scope>NUCLEOTIDE SEQUENCE [LARGE SCALE GENOMIC DNA]</scope>
    <source>
        <strain evidence="1 2">RN42</strain>
    </source>
</reference>
<accession>A0A3N4IEF9</accession>
<dbReference type="InterPro" id="IPR058940">
    <property type="entry name" value="mS26_fungi"/>
</dbReference>
<dbReference type="Pfam" id="PF26163">
    <property type="entry name" value="mS26"/>
    <property type="match status" value="1"/>
</dbReference>
<proteinExistence type="predicted"/>
<dbReference type="EMBL" id="ML119661">
    <property type="protein sequence ID" value="RPA83966.1"/>
    <property type="molecule type" value="Genomic_DNA"/>
</dbReference>
<dbReference type="AlphaFoldDB" id="A0A3N4IEF9"/>
<gene>
    <name evidence="1" type="ORF">BJ508DRAFT_413003</name>
</gene>
<organism evidence="1 2">
    <name type="scientific">Ascobolus immersus RN42</name>
    <dbReference type="NCBI Taxonomy" id="1160509"/>
    <lineage>
        <taxon>Eukaryota</taxon>
        <taxon>Fungi</taxon>
        <taxon>Dikarya</taxon>
        <taxon>Ascomycota</taxon>
        <taxon>Pezizomycotina</taxon>
        <taxon>Pezizomycetes</taxon>
        <taxon>Pezizales</taxon>
        <taxon>Ascobolaceae</taxon>
        <taxon>Ascobolus</taxon>
    </lineage>
</organism>
<evidence type="ECO:0000313" key="2">
    <source>
        <dbReference type="Proteomes" id="UP000275078"/>
    </source>
</evidence>
<keyword evidence="2" id="KW-1185">Reference proteome</keyword>
<sequence length="316" mass="36187">MGSLLRLTPGQARAFSTTLTRPALSPYSPNYIEIPKPEKVIEPRTPRPKGFIPRPRKIFRRTGEDKSSWAYIARATPPSTTATTRGPRISQTNDSVANLTKLQVAQKIQWERAMAESRRKNLREGLIELHERYVWHQQKREARSRERREQREALLHAAEKDDVRLTLPTLLSTDALIKQDLYKIAQKNRLEDKKTIYEAKQAQKARERQKMLHELYVNARDFIVTEEQLDAAIEKEFAQTFSGQMGTVTDPREMLQRTADAGRQYVADTGKPASAEVGEAIMGGAVPEEKKTDVSQVEVVDYRGSRSRGAWRNRVY</sequence>
<dbReference type="CDD" id="cd23703">
    <property type="entry name" value="mS26_PET12"/>
    <property type="match status" value="1"/>
</dbReference>
<dbReference type="Proteomes" id="UP000275078">
    <property type="component" value="Unassembled WGS sequence"/>
</dbReference>
<evidence type="ECO:0000313" key="1">
    <source>
        <dbReference type="EMBL" id="RPA83966.1"/>
    </source>
</evidence>
<dbReference type="OrthoDB" id="5223508at2759"/>